<evidence type="ECO:0000256" key="2">
    <source>
        <dbReference type="ARBA" id="ARBA00021572"/>
    </source>
</evidence>
<dbReference type="EMBL" id="JABBNT010000002">
    <property type="protein sequence ID" value="NMM44379.1"/>
    <property type="molecule type" value="Genomic_DNA"/>
</dbReference>
<proteinExistence type="inferred from homology"/>
<evidence type="ECO:0000313" key="5">
    <source>
        <dbReference type="EMBL" id="NMM44379.1"/>
    </source>
</evidence>
<name>A0A7Y0HGI0_9PROT</name>
<protein>
    <recommendedName>
        <fullName evidence="2">Bleomycin resistance protein</fullName>
    </recommendedName>
</protein>
<gene>
    <name evidence="5" type="ORF">HH303_07805</name>
</gene>
<dbReference type="SUPFAM" id="SSF54593">
    <property type="entry name" value="Glyoxalase/Bleomycin resistance protein/Dihydroxybiphenyl dioxygenase"/>
    <property type="match status" value="1"/>
</dbReference>
<dbReference type="AlphaFoldDB" id="A0A7Y0HGI0"/>
<dbReference type="InterPro" id="IPR029068">
    <property type="entry name" value="Glyas_Bleomycin-R_OHBP_Dase"/>
</dbReference>
<comment type="similarity">
    <text evidence="1">Belongs to the bleomycin resistance protein family.</text>
</comment>
<dbReference type="GO" id="GO:0046677">
    <property type="term" value="P:response to antibiotic"/>
    <property type="evidence" value="ECO:0007669"/>
    <property type="project" value="UniProtKB-KW"/>
</dbReference>
<keyword evidence="6" id="KW-1185">Reference proteome</keyword>
<dbReference type="InterPro" id="IPR037523">
    <property type="entry name" value="VOC_core"/>
</dbReference>
<evidence type="ECO:0000259" key="4">
    <source>
        <dbReference type="PROSITE" id="PS51819"/>
    </source>
</evidence>
<sequence>MRNFKDAKLMAKALRSAMETRGVHLTHSETLEIVATQFGFENWNVFSARIDPLPDPDGISFTGTAPVLRSFDEAKAKEFYIDYLGFTLDWEHRFEPGMPLYFQVSRSGLTLHISEHHGDATPGATVFVTMTGIEDYHRELHAKSYANLRPGIQNQPWGREMTLTDPFQNRLRLDERPR</sequence>
<dbReference type="RefSeq" id="WP_169624668.1">
    <property type="nucleotide sequence ID" value="NZ_JABBNT010000002.1"/>
</dbReference>
<dbReference type="CDD" id="cd08349">
    <property type="entry name" value="BLMA_like"/>
    <property type="match status" value="1"/>
</dbReference>
<evidence type="ECO:0000256" key="1">
    <source>
        <dbReference type="ARBA" id="ARBA00011051"/>
    </source>
</evidence>
<feature type="domain" description="VOC" evidence="4">
    <location>
        <begin position="60"/>
        <end position="176"/>
    </location>
</feature>
<keyword evidence="3" id="KW-0046">Antibiotic resistance</keyword>
<organism evidence="5 6">
    <name type="scientific">Pacificispira spongiicola</name>
    <dbReference type="NCBI Taxonomy" id="2729598"/>
    <lineage>
        <taxon>Bacteria</taxon>
        <taxon>Pseudomonadati</taxon>
        <taxon>Pseudomonadota</taxon>
        <taxon>Alphaproteobacteria</taxon>
        <taxon>Rhodospirillales</taxon>
        <taxon>Rhodospirillaceae</taxon>
        <taxon>Pacificispira</taxon>
    </lineage>
</organism>
<dbReference type="Pfam" id="PF19581">
    <property type="entry name" value="Glyoxalase_7"/>
    <property type="match status" value="1"/>
</dbReference>
<comment type="caution">
    <text evidence="5">The sequence shown here is derived from an EMBL/GenBank/DDBJ whole genome shotgun (WGS) entry which is preliminary data.</text>
</comment>
<dbReference type="InterPro" id="IPR045517">
    <property type="entry name" value="Glyoxalase_8"/>
</dbReference>
<accession>A0A7Y0HGI0</accession>
<reference evidence="5 6" key="1">
    <citation type="submission" date="2020-04" db="EMBL/GenBank/DDBJ databases">
        <title>Rhodospirillaceae bacterium KN72 isolated from deep sea.</title>
        <authorList>
            <person name="Zhang D.-C."/>
        </authorList>
    </citation>
    <scope>NUCLEOTIDE SEQUENCE [LARGE SCALE GENOMIC DNA]</scope>
    <source>
        <strain evidence="5 6">KN72</strain>
    </source>
</reference>
<dbReference type="Proteomes" id="UP000539372">
    <property type="component" value="Unassembled WGS sequence"/>
</dbReference>
<dbReference type="PROSITE" id="PS51819">
    <property type="entry name" value="VOC"/>
    <property type="match status" value="1"/>
</dbReference>
<dbReference type="InterPro" id="IPR000335">
    <property type="entry name" value="Bleomycin-R"/>
</dbReference>
<dbReference type="Pfam" id="PF20066">
    <property type="entry name" value="Glyoxalase_8"/>
    <property type="match status" value="1"/>
</dbReference>
<evidence type="ECO:0000313" key="6">
    <source>
        <dbReference type="Proteomes" id="UP000539372"/>
    </source>
</evidence>
<evidence type="ECO:0000256" key="3">
    <source>
        <dbReference type="ARBA" id="ARBA00023251"/>
    </source>
</evidence>
<dbReference type="Gene3D" id="3.10.180.10">
    <property type="entry name" value="2,3-Dihydroxybiphenyl 1,2-Dioxygenase, domain 1"/>
    <property type="match status" value="1"/>
</dbReference>